<dbReference type="OrthoDB" id="5380687at2"/>
<sequence>MTMLDALEDLLRPAIDAALPGGLTVVAGPWDPSGNGVVVHATALEVQPPADDPPGDEEAHLLSLVDFDADGVALDFEIPEAQTGELIEVEAPPGYTAARGDAYFLDDRTIRFYQAPAAANPGVRARLRGDAAAGWKRRRPCALTLEISAWNNDSDDADAHLAVALQVALAELVELPNLETAAAPGVSVQLRVRKPRVWLDSVERQHIASANLFEFKATLTLRGELDVLVAKGEPPSVGVIESIEGQVSVNHADGEPLEPEAFVISGEDPPLVVGPRPIESDDPALLLTVSTSVLSDLDGFTPPVTTIAALAELDIPSIVDELVNVTEVKIGELRQRAKLVLAFPHLPELPASALVPSLTTLINQDVETLAVMLDHGPAYAASLHAELLTLQILLKGSAMSSLTLADFSAT</sequence>
<evidence type="ECO:0000313" key="2">
    <source>
        <dbReference type="Proteomes" id="UP000005801"/>
    </source>
</evidence>
<reference evidence="1 2" key="1">
    <citation type="submission" date="2007-06" db="EMBL/GenBank/DDBJ databases">
        <authorList>
            <person name="Shimkets L."/>
            <person name="Ferriera S."/>
            <person name="Johnson J."/>
            <person name="Kravitz S."/>
            <person name="Beeson K."/>
            <person name="Sutton G."/>
            <person name="Rogers Y.-H."/>
            <person name="Friedman R."/>
            <person name="Frazier M."/>
            <person name="Venter J.C."/>
        </authorList>
    </citation>
    <scope>NUCLEOTIDE SEQUENCE [LARGE SCALE GENOMIC DNA]</scope>
    <source>
        <strain evidence="1 2">SIR-1</strain>
    </source>
</reference>
<proteinExistence type="predicted"/>
<dbReference type="STRING" id="391625.PPSIR1_14775"/>
<accession>A6GIT5</accession>
<dbReference type="EMBL" id="ABCS01000142">
    <property type="protein sequence ID" value="EDM74230.1"/>
    <property type="molecule type" value="Genomic_DNA"/>
</dbReference>
<organism evidence="1 2">
    <name type="scientific">Plesiocystis pacifica SIR-1</name>
    <dbReference type="NCBI Taxonomy" id="391625"/>
    <lineage>
        <taxon>Bacteria</taxon>
        <taxon>Pseudomonadati</taxon>
        <taxon>Myxococcota</taxon>
        <taxon>Polyangia</taxon>
        <taxon>Nannocystales</taxon>
        <taxon>Nannocystaceae</taxon>
        <taxon>Plesiocystis</taxon>
    </lineage>
</organism>
<name>A6GIT5_9BACT</name>
<gene>
    <name evidence="1" type="ORF">PPSIR1_14775</name>
</gene>
<evidence type="ECO:0000313" key="1">
    <source>
        <dbReference type="EMBL" id="EDM74230.1"/>
    </source>
</evidence>
<keyword evidence="2" id="KW-1185">Reference proteome</keyword>
<dbReference type="AlphaFoldDB" id="A6GIT5"/>
<protein>
    <submittedName>
        <fullName evidence="1">Uncharacterized protein</fullName>
    </submittedName>
</protein>
<dbReference type="RefSeq" id="WP_006976621.1">
    <property type="nucleotide sequence ID" value="NZ_ABCS01000142.1"/>
</dbReference>
<dbReference type="Proteomes" id="UP000005801">
    <property type="component" value="Unassembled WGS sequence"/>
</dbReference>
<comment type="caution">
    <text evidence="1">The sequence shown here is derived from an EMBL/GenBank/DDBJ whole genome shotgun (WGS) entry which is preliminary data.</text>
</comment>